<dbReference type="PANTHER" id="PTHR30193">
    <property type="entry name" value="ABC TRANSPORTER PERMEASE PROTEIN"/>
    <property type="match status" value="1"/>
</dbReference>
<dbReference type="Gene3D" id="1.10.3720.10">
    <property type="entry name" value="MetI-like"/>
    <property type="match status" value="1"/>
</dbReference>
<feature type="transmembrane region" description="Helical" evidence="7">
    <location>
        <begin position="62"/>
        <end position="83"/>
    </location>
</feature>
<dbReference type="InterPro" id="IPR000515">
    <property type="entry name" value="MetI-like"/>
</dbReference>
<evidence type="ECO:0000256" key="3">
    <source>
        <dbReference type="ARBA" id="ARBA00022475"/>
    </source>
</evidence>
<dbReference type="InterPro" id="IPR035906">
    <property type="entry name" value="MetI-like_sf"/>
</dbReference>
<proteinExistence type="inferred from homology"/>
<keyword evidence="10" id="KW-1185">Reference proteome</keyword>
<dbReference type="Proteomes" id="UP000638043">
    <property type="component" value="Unassembled WGS sequence"/>
</dbReference>
<feature type="transmembrane region" description="Helical" evidence="7">
    <location>
        <begin position="250"/>
        <end position="270"/>
    </location>
</feature>
<dbReference type="EMBL" id="BMMQ01000008">
    <property type="protein sequence ID" value="GGO65852.1"/>
    <property type="molecule type" value="Genomic_DNA"/>
</dbReference>
<protein>
    <submittedName>
        <fullName evidence="9">Sugar ABC transporter permease</fullName>
    </submittedName>
</protein>
<evidence type="ECO:0000256" key="5">
    <source>
        <dbReference type="ARBA" id="ARBA00022989"/>
    </source>
</evidence>
<feature type="domain" description="ABC transmembrane type-1" evidence="8">
    <location>
        <begin position="58"/>
        <end position="271"/>
    </location>
</feature>
<feature type="transmembrane region" description="Helical" evidence="7">
    <location>
        <begin position="95"/>
        <end position="115"/>
    </location>
</feature>
<evidence type="ECO:0000256" key="2">
    <source>
        <dbReference type="ARBA" id="ARBA00022448"/>
    </source>
</evidence>
<dbReference type="Pfam" id="PF00528">
    <property type="entry name" value="BPD_transp_1"/>
    <property type="match status" value="1"/>
</dbReference>
<dbReference type="SUPFAM" id="SSF161098">
    <property type="entry name" value="MetI-like"/>
    <property type="match status" value="1"/>
</dbReference>
<keyword evidence="6 7" id="KW-0472">Membrane</keyword>
<comment type="similarity">
    <text evidence="7">Belongs to the binding-protein-dependent transport system permease family.</text>
</comment>
<dbReference type="PANTHER" id="PTHR30193:SF37">
    <property type="entry name" value="INNER MEMBRANE ABC TRANSPORTER PERMEASE PROTEIN YCJO"/>
    <property type="match status" value="1"/>
</dbReference>
<evidence type="ECO:0000256" key="4">
    <source>
        <dbReference type="ARBA" id="ARBA00022692"/>
    </source>
</evidence>
<keyword evidence="4 7" id="KW-0812">Transmembrane</keyword>
<reference evidence="10" key="1">
    <citation type="journal article" date="2019" name="Int. J. Syst. Evol. Microbiol.">
        <title>The Global Catalogue of Microorganisms (GCM) 10K type strain sequencing project: providing services to taxonomists for standard genome sequencing and annotation.</title>
        <authorList>
            <consortium name="The Broad Institute Genomics Platform"/>
            <consortium name="The Broad Institute Genome Sequencing Center for Infectious Disease"/>
            <person name="Wu L."/>
            <person name="Ma J."/>
        </authorList>
    </citation>
    <scope>NUCLEOTIDE SEQUENCE [LARGE SCALE GENOMIC DNA]</scope>
    <source>
        <strain evidence="10">CGMCC 4.7181</strain>
    </source>
</reference>
<name>A0ABQ2N3Y0_9MICO</name>
<evidence type="ECO:0000313" key="10">
    <source>
        <dbReference type="Proteomes" id="UP000638043"/>
    </source>
</evidence>
<sequence>MWFVLPALALYILAMLYPLASGAVLAFTDWNGLSAGWNFTWFDNFVRVATDPSALRALLNQLLIAITFPILQNVAGLGLAVALNSRIKSRFVLRTIFFTPAVLTPVILAFLWQYIYSNNGTLNSVLELVGLDALKQSWLGDPKLALWAIIIVITWQYTGYSMVIYLAGLQGVPKEILEAAEVDGASKFQSFFKVTFPLLAPSVTINIILSSVIGLKVFDQVYAMTGGGPGDATQTLTVYQYLRAFNYGEFGYGTAVALVLALIVSLVSALQYKFLRRNEEAAS</sequence>
<evidence type="ECO:0000256" key="6">
    <source>
        <dbReference type="ARBA" id="ARBA00023136"/>
    </source>
</evidence>
<evidence type="ECO:0000259" key="8">
    <source>
        <dbReference type="PROSITE" id="PS50928"/>
    </source>
</evidence>
<evidence type="ECO:0000256" key="7">
    <source>
        <dbReference type="RuleBase" id="RU363032"/>
    </source>
</evidence>
<feature type="transmembrane region" description="Helical" evidence="7">
    <location>
        <begin position="144"/>
        <end position="167"/>
    </location>
</feature>
<comment type="caution">
    <text evidence="9">The sequence shown here is derived from an EMBL/GenBank/DDBJ whole genome shotgun (WGS) entry which is preliminary data.</text>
</comment>
<dbReference type="CDD" id="cd06261">
    <property type="entry name" value="TM_PBP2"/>
    <property type="match status" value="1"/>
</dbReference>
<dbReference type="InterPro" id="IPR051393">
    <property type="entry name" value="ABC_transporter_permease"/>
</dbReference>
<gene>
    <name evidence="9" type="primary">msmF</name>
    <name evidence="9" type="ORF">GCM10010910_23930</name>
</gene>
<evidence type="ECO:0000313" key="9">
    <source>
        <dbReference type="EMBL" id="GGO65852.1"/>
    </source>
</evidence>
<accession>A0ABQ2N3Y0</accession>
<keyword evidence="3" id="KW-1003">Cell membrane</keyword>
<comment type="subcellular location">
    <subcellularLocation>
        <location evidence="1 7">Cell membrane</location>
        <topology evidence="1 7">Multi-pass membrane protein</topology>
    </subcellularLocation>
</comment>
<evidence type="ECO:0000256" key="1">
    <source>
        <dbReference type="ARBA" id="ARBA00004651"/>
    </source>
</evidence>
<dbReference type="PROSITE" id="PS50928">
    <property type="entry name" value="ABC_TM1"/>
    <property type="match status" value="1"/>
</dbReference>
<organism evidence="9 10">
    <name type="scientific">Microbacterium nanhaiense</name>
    <dbReference type="NCBI Taxonomy" id="1301026"/>
    <lineage>
        <taxon>Bacteria</taxon>
        <taxon>Bacillati</taxon>
        <taxon>Actinomycetota</taxon>
        <taxon>Actinomycetes</taxon>
        <taxon>Micrococcales</taxon>
        <taxon>Microbacteriaceae</taxon>
        <taxon>Microbacterium</taxon>
    </lineage>
</organism>
<feature type="transmembrane region" description="Helical" evidence="7">
    <location>
        <begin position="196"/>
        <end position="218"/>
    </location>
</feature>
<keyword evidence="5 7" id="KW-1133">Transmembrane helix</keyword>
<keyword evidence="2 7" id="KW-0813">Transport</keyword>